<dbReference type="AlphaFoldDB" id="A0A1S8CWC3"/>
<dbReference type="EMBL" id="MLCN01000012">
    <property type="protein sequence ID" value="ONG41334.1"/>
    <property type="molecule type" value="Genomic_DNA"/>
</dbReference>
<comment type="cofactor">
    <cofactor evidence="1">
        <name>Mg(2+)</name>
        <dbReference type="ChEBI" id="CHEBI:18420"/>
    </cofactor>
</comment>
<name>A0A1S8CWC3_9GAMM</name>
<reference evidence="6 7" key="1">
    <citation type="submission" date="2016-10" db="EMBL/GenBank/DDBJ databases">
        <title>Draft Genome sequence of Alkanindiges sp. strain H1.</title>
        <authorList>
            <person name="Subhash Y."/>
            <person name="Lee S."/>
        </authorList>
    </citation>
    <scope>NUCLEOTIDE SEQUENCE [LARGE SCALE GENOMIC DNA]</scope>
    <source>
        <strain evidence="6 7">H1</strain>
    </source>
</reference>
<organism evidence="6 7">
    <name type="scientific">Alkanindiges hydrocarboniclasticus</name>
    <dbReference type="NCBI Taxonomy" id="1907941"/>
    <lineage>
        <taxon>Bacteria</taxon>
        <taxon>Pseudomonadati</taxon>
        <taxon>Pseudomonadota</taxon>
        <taxon>Gammaproteobacteria</taxon>
        <taxon>Moraxellales</taxon>
        <taxon>Moraxellaceae</taxon>
        <taxon>Alkanindiges</taxon>
    </lineage>
</organism>
<evidence type="ECO:0000256" key="3">
    <source>
        <dbReference type="ARBA" id="ARBA00034247"/>
    </source>
</evidence>
<dbReference type="PANTHER" id="PTHR45138:SF9">
    <property type="entry name" value="DIGUANYLATE CYCLASE DGCM-RELATED"/>
    <property type="match status" value="1"/>
</dbReference>
<keyword evidence="4" id="KW-0472">Membrane</keyword>
<evidence type="ECO:0000256" key="2">
    <source>
        <dbReference type="ARBA" id="ARBA00012528"/>
    </source>
</evidence>
<dbReference type="FunFam" id="3.30.70.270:FF:000001">
    <property type="entry name" value="Diguanylate cyclase domain protein"/>
    <property type="match status" value="1"/>
</dbReference>
<dbReference type="GO" id="GO:0052621">
    <property type="term" value="F:diguanylate cyclase activity"/>
    <property type="evidence" value="ECO:0007669"/>
    <property type="project" value="UniProtKB-EC"/>
</dbReference>
<dbReference type="PANTHER" id="PTHR45138">
    <property type="entry name" value="REGULATORY COMPONENTS OF SENSORY TRANSDUCTION SYSTEM"/>
    <property type="match status" value="1"/>
</dbReference>
<dbReference type="CDD" id="cd01949">
    <property type="entry name" value="GGDEF"/>
    <property type="match status" value="1"/>
</dbReference>
<feature type="transmembrane region" description="Helical" evidence="4">
    <location>
        <begin position="86"/>
        <end position="102"/>
    </location>
</feature>
<dbReference type="EC" id="2.7.7.65" evidence="2"/>
<evidence type="ECO:0000313" key="6">
    <source>
        <dbReference type="EMBL" id="ONG41334.1"/>
    </source>
</evidence>
<evidence type="ECO:0000313" key="7">
    <source>
        <dbReference type="Proteomes" id="UP000192132"/>
    </source>
</evidence>
<dbReference type="InterPro" id="IPR043128">
    <property type="entry name" value="Rev_trsase/Diguanyl_cyclase"/>
</dbReference>
<evidence type="ECO:0000256" key="1">
    <source>
        <dbReference type="ARBA" id="ARBA00001946"/>
    </source>
</evidence>
<proteinExistence type="predicted"/>
<dbReference type="NCBIfam" id="TIGR00254">
    <property type="entry name" value="GGDEF"/>
    <property type="match status" value="1"/>
</dbReference>
<sequence length="391" mass="44822">MNTTDKNSEFILNWSPLKKCLLMLSMALLIHGDWLVWKLYIYFTPELWSFVNIQLLLNQLLLNLLILPALALLMLLCWILQGSKRAEVILPYVSVMAFGLSMSRDAYLSGVMCPATSMTFMVSMIVGLFLFRRSVIYSAALVTVGIFTWIMWLTLRSELPYAPLFIPLIPVDPTESSIFWTASMLWFILPVFIGGLVLLELLLSQWRQREKKVEVLSQVDPLTTLYNRRTIYDFLEILLAKRYTDHRLHALILLDLDYFKQINDSYGHTIGDKALVETANVLKRTIRSEDIVGRFGGEEFIIVVANTSYQQTQQIAERCRNELAKLKVQGDHGEEVVVTASFGITHFDCNITSLDTVLKQADEALYHAKNLGRNQVVHYQDYLKQTGQAEH</sequence>
<gene>
    <name evidence="6" type="ORF">BKE30_05005</name>
</gene>
<feature type="transmembrane region" description="Helical" evidence="4">
    <location>
        <begin position="21"/>
        <end position="40"/>
    </location>
</feature>
<dbReference type="SUPFAM" id="SSF55073">
    <property type="entry name" value="Nucleotide cyclase"/>
    <property type="match status" value="1"/>
</dbReference>
<accession>A0A1S8CWC3</accession>
<feature type="transmembrane region" description="Helical" evidence="4">
    <location>
        <begin position="135"/>
        <end position="155"/>
    </location>
</feature>
<comment type="caution">
    <text evidence="6">The sequence shown here is derived from an EMBL/GenBank/DDBJ whole genome shotgun (WGS) entry which is preliminary data.</text>
</comment>
<keyword evidence="7" id="KW-1185">Reference proteome</keyword>
<dbReference type="InterPro" id="IPR000160">
    <property type="entry name" value="GGDEF_dom"/>
</dbReference>
<dbReference type="STRING" id="1907941.BKE30_05005"/>
<dbReference type="Proteomes" id="UP000192132">
    <property type="component" value="Unassembled WGS sequence"/>
</dbReference>
<dbReference type="SMART" id="SM00267">
    <property type="entry name" value="GGDEF"/>
    <property type="match status" value="1"/>
</dbReference>
<evidence type="ECO:0000256" key="4">
    <source>
        <dbReference type="SAM" id="Phobius"/>
    </source>
</evidence>
<dbReference type="Pfam" id="PF00990">
    <property type="entry name" value="GGDEF"/>
    <property type="match status" value="1"/>
</dbReference>
<protein>
    <recommendedName>
        <fullName evidence="2">diguanylate cyclase</fullName>
        <ecNumber evidence="2">2.7.7.65</ecNumber>
    </recommendedName>
</protein>
<dbReference type="InterPro" id="IPR050469">
    <property type="entry name" value="Diguanylate_Cyclase"/>
</dbReference>
<feature type="domain" description="GGDEF" evidence="5">
    <location>
        <begin position="247"/>
        <end position="381"/>
    </location>
</feature>
<feature type="transmembrane region" description="Helical" evidence="4">
    <location>
        <begin position="60"/>
        <end position="79"/>
    </location>
</feature>
<dbReference type="InterPro" id="IPR029787">
    <property type="entry name" value="Nucleotide_cyclase"/>
</dbReference>
<keyword evidence="4" id="KW-1133">Transmembrane helix</keyword>
<dbReference type="Gene3D" id="3.30.70.270">
    <property type="match status" value="1"/>
</dbReference>
<feature type="transmembrane region" description="Helical" evidence="4">
    <location>
        <begin position="178"/>
        <end position="203"/>
    </location>
</feature>
<dbReference type="PROSITE" id="PS50887">
    <property type="entry name" value="GGDEF"/>
    <property type="match status" value="1"/>
</dbReference>
<feature type="transmembrane region" description="Helical" evidence="4">
    <location>
        <begin position="108"/>
        <end position="130"/>
    </location>
</feature>
<evidence type="ECO:0000259" key="5">
    <source>
        <dbReference type="PROSITE" id="PS50887"/>
    </source>
</evidence>
<keyword evidence="4" id="KW-0812">Transmembrane</keyword>
<comment type="catalytic activity">
    <reaction evidence="3">
        <text>2 GTP = 3',3'-c-di-GMP + 2 diphosphate</text>
        <dbReference type="Rhea" id="RHEA:24898"/>
        <dbReference type="ChEBI" id="CHEBI:33019"/>
        <dbReference type="ChEBI" id="CHEBI:37565"/>
        <dbReference type="ChEBI" id="CHEBI:58805"/>
        <dbReference type="EC" id="2.7.7.65"/>
    </reaction>
</comment>